<dbReference type="RefSeq" id="XP_043035101.1">
    <property type="nucleotide sequence ID" value="XM_043177783.1"/>
</dbReference>
<protein>
    <submittedName>
        <fullName evidence="3">Uncharacterized protein</fullName>
    </submittedName>
</protein>
<feature type="region of interest" description="Disordered" evidence="1">
    <location>
        <begin position="78"/>
        <end position="118"/>
    </location>
</feature>
<keyword evidence="2" id="KW-0732">Signal</keyword>
<sequence>MKWISPFSVVAAIQLVSVLASPANQIVKRTSTSEGVTTGGTGGTTTTVTTLSASPLWFPTTQPRSSSSAVHNTVVKIGSNTSMLGASGSLPQRRRSSRPRRIKRTSPPLVTLRCRPEP</sequence>
<name>A0A9P7VID1_9AGAR</name>
<dbReference type="InterPro" id="IPR011050">
    <property type="entry name" value="Pectin_lyase_fold/virulence"/>
</dbReference>
<comment type="caution">
    <text evidence="3">The sequence shown here is derived from an EMBL/GenBank/DDBJ whole genome shotgun (WGS) entry which is preliminary data.</text>
</comment>
<dbReference type="EMBL" id="MU250558">
    <property type="protein sequence ID" value="KAG7441601.1"/>
    <property type="molecule type" value="Genomic_DNA"/>
</dbReference>
<keyword evidence="4" id="KW-1185">Reference proteome</keyword>
<evidence type="ECO:0000256" key="1">
    <source>
        <dbReference type="SAM" id="MobiDB-lite"/>
    </source>
</evidence>
<accession>A0A9P7VID1</accession>
<dbReference type="Proteomes" id="UP000812287">
    <property type="component" value="Unassembled WGS sequence"/>
</dbReference>
<feature type="chain" id="PRO_5040396395" evidence="2">
    <location>
        <begin position="21"/>
        <end position="118"/>
    </location>
</feature>
<gene>
    <name evidence="3" type="ORF">BT62DRAFT_1011407</name>
</gene>
<feature type="compositionally biased region" description="Basic residues" evidence="1">
    <location>
        <begin position="92"/>
        <end position="104"/>
    </location>
</feature>
<feature type="signal peptide" evidence="2">
    <location>
        <begin position="1"/>
        <end position="20"/>
    </location>
</feature>
<dbReference type="GeneID" id="66100070"/>
<dbReference type="AlphaFoldDB" id="A0A9P7VID1"/>
<evidence type="ECO:0000256" key="2">
    <source>
        <dbReference type="SAM" id="SignalP"/>
    </source>
</evidence>
<organism evidence="3 4">
    <name type="scientific">Guyanagaster necrorhizus</name>
    <dbReference type="NCBI Taxonomy" id="856835"/>
    <lineage>
        <taxon>Eukaryota</taxon>
        <taxon>Fungi</taxon>
        <taxon>Dikarya</taxon>
        <taxon>Basidiomycota</taxon>
        <taxon>Agaricomycotina</taxon>
        <taxon>Agaricomycetes</taxon>
        <taxon>Agaricomycetidae</taxon>
        <taxon>Agaricales</taxon>
        <taxon>Marasmiineae</taxon>
        <taxon>Physalacriaceae</taxon>
        <taxon>Guyanagaster</taxon>
    </lineage>
</organism>
<evidence type="ECO:0000313" key="3">
    <source>
        <dbReference type="EMBL" id="KAG7441601.1"/>
    </source>
</evidence>
<evidence type="ECO:0000313" key="4">
    <source>
        <dbReference type="Proteomes" id="UP000812287"/>
    </source>
</evidence>
<proteinExistence type="predicted"/>
<reference evidence="3" key="1">
    <citation type="submission" date="2020-11" db="EMBL/GenBank/DDBJ databases">
        <title>Adaptations for nitrogen fixation in a non-lichenized fungal sporocarp promotes dispersal by wood-feeding termites.</title>
        <authorList>
            <consortium name="DOE Joint Genome Institute"/>
            <person name="Koch R.A."/>
            <person name="Yoon G."/>
            <person name="Arayal U."/>
            <person name="Lail K."/>
            <person name="Amirebrahimi M."/>
            <person name="Labutti K."/>
            <person name="Lipzen A."/>
            <person name="Riley R."/>
            <person name="Barry K."/>
            <person name="Henrissat B."/>
            <person name="Grigoriev I.V."/>
            <person name="Herr J.R."/>
            <person name="Aime M.C."/>
        </authorList>
    </citation>
    <scope>NUCLEOTIDE SEQUENCE</scope>
    <source>
        <strain evidence="3">MCA 3950</strain>
    </source>
</reference>
<dbReference type="SUPFAM" id="SSF51126">
    <property type="entry name" value="Pectin lyase-like"/>
    <property type="match status" value="1"/>
</dbReference>